<keyword evidence="5" id="KW-1185">Reference proteome</keyword>
<evidence type="ECO:0000313" key="4">
    <source>
        <dbReference type="Proteomes" id="UP001245561"/>
    </source>
</evidence>
<dbReference type="RefSeq" id="WP_137603559.1">
    <property type="nucleotide sequence ID" value="NZ_JARPYR010000041.1"/>
</dbReference>
<dbReference type="Gene3D" id="3.40.630.30">
    <property type="match status" value="1"/>
</dbReference>
<dbReference type="Proteomes" id="UP001256547">
    <property type="component" value="Unassembled WGS sequence"/>
</dbReference>
<dbReference type="EMBL" id="JARPYT010000005">
    <property type="protein sequence ID" value="MDT2636812.1"/>
    <property type="molecule type" value="Genomic_DNA"/>
</dbReference>
<dbReference type="CDD" id="cd04301">
    <property type="entry name" value="NAT_SF"/>
    <property type="match status" value="1"/>
</dbReference>
<evidence type="ECO:0000313" key="5">
    <source>
        <dbReference type="Proteomes" id="UP001256547"/>
    </source>
</evidence>
<dbReference type="EMBL" id="JARPYR010000041">
    <property type="protein sequence ID" value="MDT2597940.1"/>
    <property type="molecule type" value="Genomic_DNA"/>
</dbReference>
<gene>
    <name evidence="3" type="ORF">P7D36_04710</name>
    <name evidence="2" type="ORF">P7D39_13115</name>
</gene>
<dbReference type="AlphaFoldDB" id="A0AAP5NL48"/>
<name>A0AAP5NL48_9ENTE</name>
<evidence type="ECO:0000259" key="1">
    <source>
        <dbReference type="PROSITE" id="PS51186"/>
    </source>
</evidence>
<dbReference type="PANTHER" id="PTHR43072:SF60">
    <property type="entry name" value="L-2,4-DIAMINOBUTYRIC ACID ACETYLTRANSFERASE"/>
    <property type="match status" value="1"/>
</dbReference>
<proteinExistence type="predicted"/>
<accession>A0AAP5NL48</accession>
<sequence length="173" mass="19272">MSDIEITLREAIPDDAAELLQVSRKIAQETDFLIMDEAGLGLNTELLALQLADLYESENNLLLLAFADEKIIGMASVKAARESAVAHIGEIGVSVLKEFWGIGLGSTLLAEVIDWSEKESSLRRLELTVQKRNERARYLYEKFSFITEATMARGAKTLHGDFLDVLLMSRLIN</sequence>
<reference evidence="3 5" key="1">
    <citation type="submission" date="2023-03" db="EMBL/GenBank/DDBJ databases">
        <authorList>
            <person name="Shen W."/>
            <person name="Cai J."/>
        </authorList>
    </citation>
    <scope>NUCLEOTIDE SEQUENCE</scope>
    <source>
        <strain evidence="3">P55-2</strain>
        <strain evidence="2 5">P72-2</strain>
    </source>
</reference>
<dbReference type="Proteomes" id="UP001245561">
    <property type="component" value="Unassembled WGS sequence"/>
</dbReference>
<evidence type="ECO:0000313" key="2">
    <source>
        <dbReference type="EMBL" id="MDT2597940.1"/>
    </source>
</evidence>
<comment type="caution">
    <text evidence="3">The sequence shown here is derived from an EMBL/GenBank/DDBJ whole genome shotgun (WGS) entry which is preliminary data.</text>
</comment>
<protein>
    <submittedName>
        <fullName evidence="3">GNAT family N-acetyltransferase</fullName>
    </submittedName>
</protein>
<dbReference type="GO" id="GO:0016747">
    <property type="term" value="F:acyltransferase activity, transferring groups other than amino-acyl groups"/>
    <property type="evidence" value="ECO:0007669"/>
    <property type="project" value="InterPro"/>
</dbReference>
<dbReference type="Pfam" id="PF00583">
    <property type="entry name" value="Acetyltransf_1"/>
    <property type="match status" value="1"/>
</dbReference>
<organism evidence="3 4">
    <name type="scientific">Enterococcus dongliensis</name>
    <dbReference type="NCBI Taxonomy" id="2559925"/>
    <lineage>
        <taxon>Bacteria</taxon>
        <taxon>Bacillati</taxon>
        <taxon>Bacillota</taxon>
        <taxon>Bacilli</taxon>
        <taxon>Lactobacillales</taxon>
        <taxon>Enterococcaceae</taxon>
        <taxon>Enterococcus</taxon>
    </lineage>
</organism>
<dbReference type="InterPro" id="IPR000182">
    <property type="entry name" value="GNAT_dom"/>
</dbReference>
<dbReference type="PANTHER" id="PTHR43072">
    <property type="entry name" value="N-ACETYLTRANSFERASE"/>
    <property type="match status" value="1"/>
</dbReference>
<dbReference type="PROSITE" id="PS51186">
    <property type="entry name" value="GNAT"/>
    <property type="match status" value="1"/>
</dbReference>
<dbReference type="SUPFAM" id="SSF55729">
    <property type="entry name" value="Acyl-CoA N-acyltransferases (Nat)"/>
    <property type="match status" value="1"/>
</dbReference>
<dbReference type="InterPro" id="IPR016181">
    <property type="entry name" value="Acyl_CoA_acyltransferase"/>
</dbReference>
<feature type="domain" description="N-acetyltransferase" evidence="1">
    <location>
        <begin position="6"/>
        <end position="173"/>
    </location>
</feature>
<evidence type="ECO:0000313" key="3">
    <source>
        <dbReference type="EMBL" id="MDT2636812.1"/>
    </source>
</evidence>